<evidence type="ECO:0000313" key="8">
    <source>
        <dbReference type="EMBL" id="MBT1070464.1"/>
    </source>
</evidence>
<comment type="function">
    <text evidence="5">Involved in formation and maintenance of cell shape.</text>
</comment>
<name>A0ABS5U483_9BACT</name>
<comment type="similarity">
    <text evidence="1 5">Belongs to the MreC family.</text>
</comment>
<evidence type="ECO:0000259" key="7">
    <source>
        <dbReference type="Pfam" id="PF04085"/>
    </source>
</evidence>
<dbReference type="NCBIfam" id="TIGR00219">
    <property type="entry name" value="mreC"/>
    <property type="match status" value="1"/>
</dbReference>
<dbReference type="RefSeq" id="WP_214296164.1">
    <property type="nucleotide sequence ID" value="NZ_JAHDYS010000001.1"/>
</dbReference>
<evidence type="ECO:0000256" key="2">
    <source>
        <dbReference type="ARBA" id="ARBA00013855"/>
    </source>
</evidence>
<dbReference type="Pfam" id="PF04085">
    <property type="entry name" value="MreC"/>
    <property type="match status" value="1"/>
</dbReference>
<dbReference type="InterPro" id="IPR042175">
    <property type="entry name" value="Cell/Rod_MreC_2"/>
</dbReference>
<dbReference type="PIRSF" id="PIRSF038471">
    <property type="entry name" value="MreC"/>
    <property type="match status" value="1"/>
</dbReference>
<accession>A0ABS5U483</accession>
<reference evidence="8 9" key="1">
    <citation type="submission" date="2021-05" db="EMBL/GenBank/DDBJ databases">
        <title>The draft genome of Geobacter chapellei DSM 13688.</title>
        <authorList>
            <person name="Xu Z."/>
            <person name="Masuda Y."/>
            <person name="Itoh H."/>
            <person name="Senoo K."/>
        </authorList>
    </citation>
    <scope>NUCLEOTIDE SEQUENCE [LARGE SCALE GENOMIC DNA]</scope>
    <source>
        <strain evidence="8 9">DSM 13688</strain>
    </source>
</reference>
<dbReference type="PANTHER" id="PTHR34138">
    <property type="entry name" value="CELL SHAPE-DETERMINING PROTEIN MREC"/>
    <property type="match status" value="1"/>
</dbReference>
<dbReference type="Proteomes" id="UP000784128">
    <property type="component" value="Unassembled WGS sequence"/>
</dbReference>
<keyword evidence="6" id="KW-1133">Transmembrane helix</keyword>
<keyword evidence="9" id="KW-1185">Reference proteome</keyword>
<evidence type="ECO:0000256" key="4">
    <source>
        <dbReference type="ARBA" id="ARBA00032089"/>
    </source>
</evidence>
<comment type="caution">
    <text evidence="8">The sequence shown here is derived from an EMBL/GenBank/DDBJ whole genome shotgun (WGS) entry which is preliminary data.</text>
</comment>
<dbReference type="Gene3D" id="2.40.10.340">
    <property type="entry name" value="Rod shape-determining protein MreC, domain 1"/>
    <property type="match status" value="1"/>
</dbReference>
<keyword evidence="6" id="KW-0472">Membrane</keyword>
<sequence>MDFFKKHALVVLTTTGIFLALVFYSLNIPHNREANAIERTALAIFGPVLKPASVISHFFENVWDGYINLVGVHKENQKLRGMIKELNTRIIADNEALQENQRLSRLLEMKESVKEPTLSASVVGEDFSSWFRTLVINRGSSSGIREGMAVIGADGVVGQIVKVSVDVSRVLLLTDHASGIAATIQRSRARGVVKGKGEGLCTLEFTTREEDVKIGDQVVASGIGGVFLKGTPIGEVTMVKRGEFGIFQTVTIRPAVNISHLEEVFVVLRGGV</sequence>
<dbReference type="PANTHER" id="PTHR34138:SF1">
    <property type="entry name" value="CELL SHAPE-DETERMINING PROTEIN MREC"/>
    <property type="match status" value="1"/>
</dbReference>
<evidence type="ECO:0000256" key="1">
    <source>
        <dbReference type="ARBA" id="ARBA00009369"/>
    </source>
</evidence>
<dbReference type="InterPro" id="IPR042177">
    <property type="entry name" value="Cell/Rod_1"/>
</dbReference>
<feature type="transmembrane region" description="Helical" evidence="6">
    <location>
        <begin position="7"/>
        <end position="26"/>
    </location>
</feature>
<keyword evidence="6" id="KW-0812">Transmembrane</keyword>
<evidence type="ECO:0000256" key="3">
    <source>
        <dbReference type="ARBA" id="ARBA00022960"/>
    </source>
</evidence>
<keyword evidence="3 5" id="KW-0133">Cell shape</keyword>
<evidence type="ECO:0000256" key="5">
    <source>
        <dbReference type="PIRNR" id="PIRNR038471"/>
    </source>
</evidence>
<dbReference type="Gene3D" id="2.40.10.350">
    <property type="entry name" value="Rod shape-determining protein MreC, domain 2"/>
    <property type="match status" value="1"/>
</dbReference>
<dbReference type="EMBL" id="JAHDYS010000001">
    <property type="protein sequence ID" value="MBT1070464.1"/>
    <property type="molecule type" value="Genomic_DNA"/>
</dbReference>
<protein>
    <recommendedName>
        <fullName evidence="2 5">Cell shape-determining protein MreC</fullName>
    </recommendedName>
    <alternativeName>
        <fullName evidence="4 5">Cell shape protein MreC</fullName>
    </alternativeName>
</protein>
<dbReference type="InterPro" id="IPR055342">
    <property type="entry name" value="MreC_beta-barrel_core"/>
</dbReference>
<evidence type="ECO:0000313" key="9">
    <source>
        <dbReference type="Proteomes" id="UP000784128"/>
    </source>
</evidence>
<evidence type="ECO:0000256" key="6">
    <source>
        <dbReference type="SAM" id="Phobius"/>
    </source>
</evidence>
<gene>
    <name evidence="8" type="primary">mreC</name>
    <name evidence="8" type="ORF">KJB30_01570</name>
</gene>
<feature type="domain" description="Rod shape-determining protein MreC beta-barrel core" evidence="7">
    <location>
        <begin position="122"/>
        <end position="267"/>
    </location>
</feature>
<organism evidence="8 9">
    <name type="scientific">Pelotalea chapellei</name>
    <dbReference type="NCBI Taxonomy" id="44671"/>
    <lineage>
        <taxon>Bacteria</taxon>
        <taxon>Pseudomonadati</taxon>
        <taxon>Thermodesulfobacteriota</taxon>
        <taxon>Desulfuromonadia</taxon>
        <taxon>Geobacterales</taxon>
        <taxon>Geobacteraceae</taxon>
        <taxon>Pelotalea</taxon>
    </lineage>
</organism>
<proteinExistence type="inferred from homology"/>
<dbReference type="InterPro" id="IPR007221">
    <property type="entry name" value="MreC"/>
</dbReference>